<evidence type="ECO:0000256" key="11">
    <source>
        <dbReference type="ARBA" id="ARBA00023306"/>
    </source>
</evidence>
<dbReference type="PANTHER" id="PTHR24346:SF107">
    <property type="entry name" value="SERINE_THREONINE-PROTEIN KINASE CHK1"/>
    <property type="match status" value="1"/>
</dbReference>
<dbReference type="Gene3D" id="1.10.510.10">
    <property type="entry name" value="Transferase(Phosphotransferase) domain 1"/>
    <property type="match status" value="1"/>
</dbReference>
<keyword evidence="6 14" id="KW-0547">Nucleotide-binding</keyword>
<sequence>MTEFVEGWVIAQILGEGAYGEVKLLVNPVHKSAVAVKTIDLLKHPGAKPSVLKEATIHRTLSHPQIIKYYGQREDTNSIYLFLEYAAGGELFDRIEPEVGMAQWEAQKFFRQLISGVEYLHTKGIAHRDLKPENVLLDLQDNLKISDFGLATVFRMNGKERPLDKKCGTLPYVAPEVLVRSYLAEPADIWSCGIILVAMIAGVDSPVQSEFNSTAKRMRSDLDTNGQRTFCDDDRACISQPEPFALRAPMNVCDVEPHLFSFSQPTHLDDLLVSSQFVSTQSTQTSQSTVQKLVRRMTRFFVKYAAEEAVENLCMILDKLGYSWRCHTPAIVSRHNILVEKLYV</sequence>
<organism evidence="17">
    <name type="scientific">Cacopsylla melanoneura</name>
    <dbReference type="NCBI Taxonomy" id="428564"/>
    <lineage>
        <taxon>Eukaryota</taxon>
        <taxon>Metazoa</taxon>
        <taxon>Ecdysozoa</taxon>
        <taxon>Arthropoda</taxon>
        <taxon>Hexapoda</taxon>
        <taxon>Insecta</taxon>
        <taxon>Pterygota</taxon>
        <taxon>Neoptera</taxon>
        <taxon>Paraneoptera</taxon>
        <taxon>Hemiptera</taxon>
        <taxon>Sternorrhyncha</taxon>
        <taxon>Psylloidea</taxon>
        <taxon>Psyllidae</taxon>
        <taxon>Psyllinae</taxon>
        <taxon>Cacopsylla</taxon>
    </lineage>
</organism>
<evidence type="ECO:0000259" key="16">
    <source>
        <dbReference type="PROSITE" id="PS50011"/>
    </source>
</evidence>
<evidence type="ECO:0000256" key="14">
    <source>
        <dbReference type="PROSITE-ProRule" id="PRU10141"/>
    </source>
</evidence>
<evidence type="ECO:0000256" key="15">
    <source>
        <dbReference type="RuleBase" id="RU000304"/>
    </source>
</evidence>
<keyword evidence="5" id="KW-0808">Transferase</keyword>
<dbReference type="SMART" id="SM00220">
    <property type="entry name" value="S_TKc"/>
    <property type="match status" value="1"/>
</dbReference>
<feature type="binding site" evidence="14">
    <location>
        <position position="37"/>
    </location>
    <ligand>
        <name>ATP</name>
        <dbReference type="ChEBI" id="CHEBI:30616"/>
    </ligand>
</feature>
<accession>A0A8D8ST11</accession>
<dbReference type="GO" id="GO:0033314">
    <property type="term" value="P:mitotic DNA replication checkpoint signaling"/>
    <property type="evidence" value="ECO:0007669"/>
    <property type="project" value="UniProtKB-ARBA"/>
</dbReference>
<keyword evidence="10" id="KW-0539">Nucleus</keyword>
<dbReference type="PROSITE" id="PS00107">
    <property type="entry name" value="PROTEIN_KINASE_ATP"/>
    <property type="match status" value="1"/>
</dbReference>
<dbReference type="AlphaFoldDB" id="A0A8D8ST11"/>
<dbReference type="EC" id="2.7.11.1" evidence="3"/>
<dbReference type="SUPFAM" id="SSF56112">
    <property type="entry name" value="Protein kinase-like (PK-like)"/>
    <property type="match status" value="1"/>
</dbReference>
<dbReference type="InterPro" id="IPR000719">
    <property type="entry name" value="Prot_kinase_dom"/>
</dbReference>
<dbReference type="FunFam" id="1.10.510.10:FF:000571">
    <property type="entry name" value="Maternal embryonic leucine zipper kinase"/>
    <property type="match status" value="1"/>
</dbReference>
<evidence type="ECO:0000256" key="12">
    <source>
        <dbReference type="ARBA" id="ARBA00047899"/>
    </source>
</evidence>
<dbReference type="PROSITE" id="PS00108">
    <property type="entry name" value="PROTEIN_KINASE_ST"/>
    <property type="match status" value="1"/>
</dbReference>
<dbReference type="GO" id="GO:0005524">
    <property type="term" value="F:ATP binding"/>
    <property type="evidence" value="ECO:0007669"/>
    <property type="project" value="UniProtKB-UniRule"/>
</dbReference>
<dbReference type="GO" id="GO:0004674">
    <property type="term" value="F:protein serine/threonine kinase activity"/>
    <property type="evidence" value="ECO:0007669"/>
    <property type="project" value="UniProtKB-KW"/>
</dbReference>
<keyword evidence="9 14" id="KW-0067">ATP-binding</keyword>
<keyword evidence="8 17" id="KW-0418">Kinase</keyword>
<dbReference type="FunFam" id="3.30.200.20:FF:000229">
    <property type="entry name" value="Serine/threonine-protein kinase Chk1"/>
    <property type="match status" value="1"/>
</dbReference>
<proteinExistence type="inferred from homology"/>
<feature type="domain" description="Protein kinase" evidence="16">
    <location>
        <begin position="8"/>
        <end position="301"/>
    </location>
</feature>
<comment type="similarity">
    <text evidence="2">Belongs to the protein kinase superfamily. CAMK Ser/Thr protein kinase family. NIM1 subfamily.</text>
</comment>
<reference evidence="17" key="1">
    <citation type="submission" date="2021-05" db="EMBL/GenBank/DDBJ databases">
        <authorList>
            <person name="Alioto T."/>
            <person name="Alioto T."/>
            <person name="Gomez Garrido J."/>
        </authorList>
    </citation>
    <scope>NUCLEOTIDE SEQUENCE</scope>
</reference>
<dbReference type="EMBL" id="HBUF01236870">
    <property type="protein sequence ID" value="CAG6675501.1"/>
    <property type="molecule type" value="Transcribed_RNA"/>
</dbReference>
<comment type="catalytic activity">
    <reaction evidence="13">
        <text>L-seryl-[protein] + ATP = O-phospho-L-seryl-[protein] + ADP + H(+)</text>
        <dbReference type="Rhea" id="RHEA:17989"/>
        <dbReference type="Rhea" id="RHEA-COMP:9863"/>
        <dbReference type="Rhea" id="RHEA-COMP:11604"/>
        <dbReference type="ChEBI" id="CHEBI:15378"/>
        <dbReference type="ChEBI" id="CHEBI:29999"/>
        <dbReference type="ChEBI" id="CHEBI:30616"/>
        <dbReference type="ChEBI" id="CHEBI:83421"/>
        <dbReference type="ChEBI" id="CHEBI:456216"/>
        <dbReference type="EC" id="2.7.11.1"/>
    </reaction>
</comment>
<evidence type="ECO:0000256" key="10">
    <source>
        <dbReference type="ARBA" id="ARBA00023242"/>
    </source>
</evidence>
<evidence type="ECO:0000256" key="3">
    <source>
        <dbReference type="ARBA" id="ARBA00012513"/>
    </source>
</evidence>
<evidence type="ECO:0000256" key="8">
    <source>
        <dbReference type="ARBA" id="ARBA00022777"/>
    </source>
</evidence>
<dbReference type="InterPro" id="IPR017441">
    <property type="entry name" value="Protein_kinase_ATP_BS"/>
</dbReference>
<dbReference type="GO" id="GO:0005634">
    <property type="term" value="C:nucleus"/>
    <property type="evidence" value="ECO:0007669"/>
    <property type="project" value="UniProtKB-SubCell"/>
</dbReference>
<evidence type="ECO:0000256" key="1">
    <source>
        <dbReference type="ARBA" id="ARBA00004123"/>
    </source>
</evidence>
<evidence type="ECO:0000256" key="2">
    <source>
        <dbReference type="ARBA" id="ARBA00010791"/>
    </source>
</evidence>
<comment type="subcellular location">
    <subcellularLocation>
        <location evidence="1">Nucleus</location>
    </subcellularLocation>
</comment>
<evidence type="ECO:0000256" key="4">
    <source>
        <dbReference type="ARBA" id="ARBA00022527"/>
    </source>
</evidence>
<evidence type="ECO:0000256" key="13">
    <source>
        <dbReference type="ARBA" id="ARBA00048679"/>
    </source>
</evidence>
<dbReference type="PANTHER" id="PTHR24346">
    <property type="entry name" value="MAP/MICROTUBULE AFFINITY-REGULATING KINASE"/>
    <property type="match status" value="1"/>
</dbReference>
<evidence type="ECO:0000256" key="7">
    <source>
        <dbReference type="ARBA" id="ARBA00022763"/>
    </source>
</evidence>
<evidence type="ECO:0000256" key="9">
    <source>
        <dbReference type="ARBA" id="ARBA00022840"/>
    </source>
</evidence>
<evidence type="ECO:0000256" key="5">
    <source>
        <dbReference type="ARBA" id="ARBA00022679"/>
    </source>
</evidence>
<evidence type="ECO:0000256" key="6">
    <source>
        <dbReference type="ARBA" id="ARBA00022741"/>
    </source>
</evidence>
<comment type="catalytic activity">
    <reaction evidence="12">
        <text>L-threonyl-[protein] + ATP = O-phospho-L-threonyl-[protein] + ADP + H(+)</text>
        <dbReference type="Rhea" id="RHEA:46608"/>
        <dbReference type="Rhea" id="RHEA-COMP:11060"/>
        <dbReference type="Rhea" id="RHEA-COMP:11605"/>
        <dbReference type="ChEBI" id="CHEBI:15378"/>
        <dbReference type="ChEBI" id="CHEBI:30013"/>
        <dbReference type="ChEBI" id="CHEBI:30616"/>
        <dbReference type="ChEBI" id="CHEBI:61977"/>
        <dbReference type="ChEBI" id="CHEBI:456216"/>
        <dbReference type="EC" id="2.7.11.1"/>
    </reaction>
</comment>
<evidence type="ECO:0000313" key="17">
    <source>
        <dbReference type="EMBL" id="CAG6675501.1"/>
    </source>
</evidence>
<dbReference type="PROSITE" id="PS50011">
    <property type="entry name" value="PROTEIN_KINASE_DOM"/>
    <property type="match status" value="1"/>
</dbReference>
<dbReference type="InterPro" id="IPR008271">
    <property type="entry name" value="Ser/Thr_kinase_AS"/>
</dbReference>
<keyword evidence="7" id="KW-0227">DNA damage</keyword>
<protein>
    <recommendedName>
        <fullName evidence="3">non-specific serine/threonine protein kinase</fullName>
        <ecNumber evidence="3">2.7.11.1</ecNumber>
    </recommendedName>
</protein>
<keyword evidence="4 15" id="KW-0723">Serine/threonine-protein kinase</keyword>
<dbReference type="InterPro" id="IPR011009">
    <property type="entry name" value="Kinase-like_dom_sf"/>
</dbReference>
<dbReference type="Pfam" id="PF00069">
    <property type="entry name" value="Pkinase"/>
    <property type="match status" value="1"/>
</dbReference>
<dbReference type="GO" id="GO:0005737">
    <property type="term" value="C:cytoplasm"/>
    <property type="evidence" value="ECO:0007669"/>
    <property type="project" value="TreeGrafter"/>
</dbReference>
<name>A0A8D8ST11_9HEMI</name>
<dbReference type="GO" id="GO:0006974">
    <property type="term" value="P:DNA damage response"/>
    <property type="evidence" value="ECO:0007669"/>
    <property type="project" value="UniProtKB-KW"/>
</dbReference>
<keyword evidence="11" id="KW-0131">Cell cycle</keyword>